<keyword evidence="2" id="KW-1185">Reference proteome</keyword>
<name>A0A6A6DZA5_9PEZI</name>
<proteinExistence type="predicted"/>
<evidence type="ECO:0000313" key="2">
    <source>
        <dbReference type="Proteomes" id="UP000800200"/>
    </source>
</evidence>
<dbReference type="OrthoDB" id="4821062at2759"/>
<reference evidence="1" key="1">
    <citation type="journal article" date="2020" name="Stud. Mycol.">
        <title>101 Dothideomycetes genomes: a test case for predicting lifestyles and emergence of pathogens.</title>
        <authorList>
            <person name="Haridas S."/>
            <person name="Albert R."/>
            <person name="Binder M."/>
            <person name="Bloem J."/>
            <person name="Labutti K."/>
            <person name="Salamov A."/>
            <person name="Andreopoulos B."/>
            <person name="Baker S."/>
            <person name="Barry K."/>
            <person name="Bills G."/>
            <person name="Bluhm B."/>
            <person name="Cannon C."/>
            <person name="Castanera R."/>
            <person name="Culley D."/>
            <person name="Daum C."/>
            <person name="Ezra D."/>
            <person name="Gonzalez J."/>
            <person name="Henrissat B."/>
            <person name="Kuo A."/>
            <person name="Liang C."/>
            <person name="Lipzen A."/>
            <person name="Lutzoni F."/>
            <person name="Magnuson J."/>
            <person name="Mondo S."/>
            <person name="Nolan M."/>
            <person name="Ohm R."/>
            <person name="Pangilinan J."/>
            <person name="Park H.-J."/>
            <person name="Ramirez L."/>
            <person name="Alfaro M."/>
            <person name="Sun H."/>
            <person name="Tritt A."/>
            <person name="Yoshinaga Y."/>
            <person name="Zwiers L.-H."/>
            <person name="Turgeon B."/>
            <person name="Goodwin S."/>
            <person name="Spatafora J."/>
            <person name="Crous P."/>
            <person name="Grigoriev I."/>
        </authorList>
    </citation>
    <scope>NUCLEOTIDE SEQUENCE</scope>
    <source>
        <strain evidence="1">CBS 207.26</strain>
    </source>
</reference>
<protein>
    <submittedName>
        <fullName evidence="1">Uncharacterized protein</fullName>
    </submittedName>
</protein>
<dbReference type="Proteomes" id="UP000800200">
    <property type="component" value="Unassembled WGS sequence"/>
</dbReference>
<evidence type="ECO:0000313" key="1">
    <source>
        <dbReference type="EMBL" id="KAF2183732.1"/>
    </source>
</evidence>
<organism evidence="1 2">
    <name type="scientific">Zopfia rhizophila CBS 207.26</name>
    <dbReference type="NCBI Taxonomy" id="1314779"/>
    <lineage>
        <taxon>Eukaryota</taxon>
        <taxon>Fungi</taxon>
        <taxon>Dikarya</taxon>
        <taxon>Ascomycota</taxon>
        <taxon>Pezizomycotina</taxon>
        <taxon>Dothideomycetes</taxon>
        <taxon>Dothideomycetes incertae sedis</taxon>
        <taxon>Zopfiaceae</taxon>
        <taxon>Zopfia</taxon>
    </lineage>
</organism>
<dbReference type="AlphaFoldDB" id="A0A6A6DZA5"/>
<dbReference type="EMBL" id="ML994641">
    <property type="protein sequence ID" value="KAF2183732.1"/>
    <property type="molecule type" value="Genomic_DNA"/>
</dbReference>
<sequence length="289" mass="32799">MSSDKAKPTLAASLHTIYQKYKNFTAIAIDWLMTHGLEKAKSKGEGSKLPVGKFLKFAGAVATRGLKSYDIHIDIVEPQEDYAMQCKKPSLPNNTDFSNPSNRFRFLGDLIEHPVSKETVPLLYELENFLQKLYVPLRSELIVGLNLLIETCKTFAWKNYKPNLVNLRVKALRLTTEVQTSMKEFMNVEDPTMYGTHKRIFGCLLRLYNMIHHFGGRCPKIQLLEELCNVSWSEGGPIRFIEGAPCILSPKPRMDDGEAYTMRINSVDISLLVNHFIRAMKELKALGAT</sequence>
<accession>A0A6A6DZA5</accession>
<gene>
    <name evidence="1" type="ORF">K469DRAFT_689862</name>
</gene>